<dbReference type="PANTHER" id="PTHR35271">
    <property type="entry name" value="ABC TRANSPORTER, SUBSTRATE-BINDING LIPOPROTEIN-RELATED"/>
    <property type="match status" value="1"/>
</dbReference>
<dbReference type="KEGG" id="tcd:AAIA72_03950"/>
<organism evidence="2">
    <name type="scientific">Thermohahella caldifontis</name>
    <dbReference type="NCBI Taxonomy" id="3142973"/>
    <lineage>
        <taxon>Bacteria</taxon>
        <taxon>Pseudomonadati</taxon>
        <taxon>Pseudomonadota</taxon>
        <taxon>Gammaproteobacteria</taxon>
        <taxon>Oceanospirillales</taxon>
        <taxon>Hahellaceae</taxon>
        <taxon>Thermohahella</taxon>
    </lineage>
</organism>
<dbReference type="CDD" id="cd06325">
    <property type="entry name" value="PBP1_ABC_unchar_transporter"/>
    <property type="match status" value="1"/>
</dbReference>
<dbReference type="SUPFAM" id="SSF53822">
    <property type="entry name" value="Periplasmic binding protein-like I"/>
    <property type="match status" value="1"/>
</dbReference>
<sequence>MKVVARFCALALAGILSAGVQAETRTVAITQIVEHPALDACRTGVRDELAAQGYKEGENLRWIYENAQGNPATAAQIAKKFAGEQPDVIVAITTPSAQTVAASVRGIPVVFAAVTDPVGAKLVESLDKPGKLITGTTDMLPLERHLELVKRVVPGVKRIGTLYNPGEANSVSLVKRLKSVASAQELEVVEAVATKTSEILNAAKSLVGKVDAIYLLTDNTVISAVEAVIQVGERNKLPVIAADTDTVKRGAVAAYGFNYYDVGRQTGKIVARILKGESPANIPVQGVEKLELYVNPKAAERMGITLDESLIKEAKAVVE</sequence>
<dbReference type="PANTHER" id="PTHR35271:SF1">
    <property type="entry name" value="ABC TRANSPORTER, SUBSTRATE-BINDING LIPOPROTEIN"/>
    <property type="match status" value="1"/>
</dbReference>
<feature type="chain" id="PRO_5044257016" evidence="1">
    <location>
        <begin position="23"/>
        <end position="319"/>
    </location>
</feature>
<keyword evidence="1" id="KW-0732">Signal</keyword>
<accession>A0AB39UZ22</accession>
<dbReference type="InterPro" id="IPR007487">
    <property type="entry name" value="ABC_transpt-TYRBP-like"/>
</dbReference>
<dbReference type="Pfam" id="PF04392">
    <property type="entry name" value="ABC_sub_bind"/>
    <property type="match status" value="1"/>
</dbReference>
<protein>
    <submittedName>
        <fullName evidence="2">ABC transporter substrate-binding protein</fullName>
    </submittedName>
</protein>
<gene>
    <name evidence="2" type="ORF">AAIA72_03950</name>
</gene>
<dbReference type="InterPro" id="IPR028082">
    <property type="entry name" value="Peripla_BP_I"/>
</dbReference>
<dbReference type="Gene3D" id="3.40.50.2300">
    <property type="match status" value="2"/>
</dbReference>
<dbReference type="AlphaFoldDB" id="A0AB39UZ22"/>
<dbReference type="EMBL" id="CP154858">
    <property type="protein sequence ID" value="XDT73142.1"/>
    <property type="molecule type" value="Genomic_DNA"/>
</dbReference>
<name>A0AB39UZ22_9GAMM</name>
<feature type="signal peptide" evidence="1">
    <location>
        <begin position="1"/>
        <end position="22"/>
    </location>
</feature>
<evidence type="ECO:0000256" key="1">
    <source>
        <dbReference type="SAM" id="SignalP"/>
    </source>
</evidence>
<evidence type="ECO:0000313" key="2">
    <source>
        <dbReference type="EMBL" id="XDT73142.1"/>
    </source>
</evidence>
<reference evidence="2" key="1">
    <citation type="submission" date="2024-05" db="EMBL/GenBank/DDBJ databases">
        <title>Genome sequencing of novel strain.</title>
        <authorList>
            <person name="Ganbat D."/>
            <person name="Ganbat S."/>
            <person name="Lee S.-J."/>
        </authorList>
    </citation>
    <scope>NUCLEOTIDE SEQUENCE</scope>
    <source>
        <strain evidence="2">SMD15-11</strain>
    </source>
</reference>
<proteinExistence type="predicted"/>
<dbReference type="RefSeq" id="WP_369602138.1">
    <property type="nucleotide sequence ID" value="NZ_CP154858.1"/>
</dbReference>